<dbReference type="Pfam" id="PF01984">
    <property type="entry name" value="dsDNA_bind"/>
    <property type="match status" value="1"/>
</dbReference>
<accession>A0A2R4X3K2</accession>
<keyword evidence="6" id="KW-1185">Reference proteome</keyword>
<dbReference type="Proteomes" id="UP000244727">
    <property type="component" value="Chromosome"/>
</dbReference>
<dbReference type="PANTHER" id="PTHR10840:SF0">
    <property type="entry name" value="PROGRAMMED CELL DEATH PROTEIN 5"/>
    <property type="match status" value="1"/>
</dbReference>
<dbReference type="Gene3D" id="1.10.8.140">
    <property type="entry name" value="PDCD5-like"/>
    <property type="match status" value="1"/>
</dbReference>
<evidence type="ECO:0000256" key="2">
    <source>
        <dbReference type="ARBA" id="ARBA00023125"/>
    </source>
</evidence>
<feature type="region of interest" description="Disordered" evidence="4">
    <location>
        <begin position="1"/>
        <end position="59"/>
    </location>
</feature>
<evidence type="ECO:0000256" key="4">
    <source>
        <dbReference type="SAM" id="MobiDB-lite"/>
    </source>
</evidence>
<comment type="similarity">
    <text evidence="1 3">Belongs to the PDCD5 family.</text>
</comment>
<dbReference type="SUPFAM" id="SSF46950">
    <property type="entry name" value="Double-stranded DNA-binding domain"/>
    <property type="match status" value="1"/>
</dbReference>
<evidence type="ECO:0000313" key="6">
    <source>
        <dbReference type="Proteomes" id="UP000244727"/>
    </source>
</evidence>
<sequence length="117" mass="13417">MSGEPSDEEIEQLRQKKMEQMREQAQGQDGGNEQQEAARQQADAQRKAMLRKHLTDGARKRLNAVEMTKPQQAKKAEQQVLALAQSGRVQGKIDEDDMRKILQELSPDSKDFNIERR</sequence>
<dbReference type="NCBIfam" id="NF003268">
    <property type="entry name" value="PRK04239.1"/>
    <property type="match status" value="1"/>
</dbReference>
<dbReference type="KEGG" id="harc:HARCEL1_11495"/>
<organism evidence="5 6">
    <name type="scientific">Halococcoides cellulosivorans</name>
    <dbReference type="NCBI Taxonomy" id="1679096"/>
    <lineage>
        <taxon>Archaea</taxon>
        <taxon>Methanobacteriati</taxon>
        <taxon>Methanobacteriota</taxon>
        <taxon>Stenosarchaea group</taxon>
        <taxon>Halobacteria</taxon>
        <taxon>Halobacteriales</taxon>
        <taxon>Haloarculaceae</taxon>
        <taxon>Halococcoides</taxon>
    </lineage>
</organism>
<dbReference type="GO" id="GO:0003677">
    <property type="term" value="F:DNA binding"/>
    <property type="evidence" value="ECO:0007669"/>
    <property type="project" value="UniProtKB-UniRule"/>
</dbReference>
<proteinExistence type="inferred from homology"/>
<feature type="compositionally biased region" description="Basic and acidic residues" evidence="4">
    <location>
        <begin position="11"/>
        <end position="22"/>
    </location>
</feature>
<dbReference type="EMBL" id="CP028858">
    <property type="protein sequence ID" value="AWB28283.1"/>
    <property type="molecule type" value="Genomic_DNA"/>
</dbReference>
<dbReference type="InterPro" id="IPR022889">
    <property type="entry name" value="DNA_bind_arc"/>
</dbReference>
<dbReference type="AlphaFoldDB" id="A0A2R4X3K2"/>
<keyword evidence="2 3" id="KW-0238">DNA-binding</keyword>
<reference evidence="5 6" key="1">
    <citation type="submission" date="2018-04" db="EMBL/GenBank/DDBJ databases">
        <title>Halococcoides cellulosivorans gen. nov., sp. nov., an extremely halophilic cellulose-utilizing haloarchaeon from hypersaline lakes.</title>
        <authorList>
            <person name="Sorokin D.Y."/>
            <person name="Toshchakov S.V."/>
            <person name="Samarov N.I."/>
            <person name="Korzhenkov A."/>
            <person name="Kublanov I.V."/>
        </authorList>
    </citation>
    <scope>NUCLEOTIDE SEQUENCE [LARGE SCALE GENOMIC DNA]</scope>
    <source>
        <strain evidence="5 6">HArcel1</strain>
    </source>
</reference>
<dbReference type="GO" id="GO:0005829">
    <property type="term" value="C:cytosol"/>
    <property type="evidence" value="ECO:0007669"/>
    <property type="project" value="TreeGrafter"/>
</dbReference>
<gene>
    <name evidence="5" type="ORF">HARCEL1_11495</name>
</gene>
<dbReference type="InterPro" id="IPR036883">
    <property type="entry name" value="PDCD5-like_sf"/>
</dbReference>
<evidence type="ECO:0000256" key="3">
    <source>
        <dbReference type="HAMAP-Rule" id="MF_00026"/>
    </source>
</evidence>
<feature type="compositionally biased region" description="Low complexity" evidence="4">
    <location>
        <begin position="33"/>
        <end position="43"/>
    </location>
</feature>
<evidence type="ECO:0000256" key="1">
    <source>
        <dbReference type="ARBA" id="ARBA00010490"/>
    </source>
</evidence>
<dbReference type="GeneID" id="36513140"/>
<protein>
    <recommendedName>
        <fullName evidence="3">DNA-binding protein HARCEL1_11495</fullName>
    </recommendedName>
</protein>
<dbReference type="PANTHER" id="PTHR10840">
    <property type="entry name" value="PROGRAMMED CELL DEATH PROTEIN 5"/>
    <property type="match status" value="1"/>
</dbReference>
<dbReference type="PIRSF" id="PIRSF015730">
    <property type="entry name" value="TFAR19"/>
    <property type="match status" value="1"/>
</dbReference>
<evidence type="ECO:0000313" key="5">
    <source>
        <dbReference type="EMBL" id="AWB28283.1"/>
    </source>
</evidence>
<dbReference type="HAMAP" id="MF_00026">
    <property type="entry name" value="dsDNA_bind"/>
    <property type="match status" value="1"/>
</dbReference>
<dbReference type="InterPro" id="IPR002836">
    <property type="entry name" value="PDCD5-like"/>
</dbReference>
<name>A0A2R4X3K2_9EURY</name>
<dbReference type="RefSeq" id="WP_108383717.1">
    <property type="nucleotide sequence ID" value="NZ_CP028858.1"/>
</dbReference>
<feature type="compositionally biased region" description="Acidic residues" evidence="4">
    <location>
        <begin position="1"/>
        <end position="10"/>
    </location>
</feature>